<feature type="transmembrane region" description="Helical" evidence="1">
    <location>
        <begin position="77"/>
        <end position="100"/>
    </location>
</feature>
<feature type="transmembrane region" description="Helical" evidence="1">
    <location>
        <begin position="20"/>
        <end position="41"/>
    </location>
</feature>
<protein>
    <submittedName>
        <fullName evidence="2">Uncharacterized protein</fullName>
    </submittedName>
</protein>
<keyword evidence="1" id="KW-0812">Transmembrane</keyword>
<keyword evidence="3" id="KW-1185">Reference proteome</keyword>
<comment type="caution">
    <text evidence="2">The sequence shown here is derived from an EMBL/GenBank/DDBJ whole genome shotgun (WGS) entry which is preliminary data.</text>
</comment>
<dbReference type="EMBL" id="SFCI01001671">
    <property type="protein sequence ID" value="TFY75216.1"/>
    <property type="molecule type" value="Genomic_DNA"/>
</dbReference>
<evidence type="ECO:0000313" key="2">
    <source>
        <dbReference type="EMBL" id="TFY75216.1"/>
    </source>
</evidence>
<evidence type="ECO:0000313" key="3">
    <source>
        <dbReference type="Proteomes" id="UP000298061"/>
    </source>
</evidence>
<reference evidence="2 3" key="1">
    <citation type="submission" date="2019-02" db="EMBL/GenBank/DDBJ databases">
        <title>Genome sequencing of the rare red list fungi Hericium alpestre (H. flagellum).</title>
        <authorList>
            <person name="Buettner E."/>
            <person name="Kellner H."/>
        </authorList>
    </citation>
    <scope>NUCLEOTIDE SEQUENCE [LARGE SCALE GENOMIC DNA]</scope>
    <source>
        <strain evidence="2 3">DSM 108284</strain>
    </source>
</reference>
<name>A0A4Y9ZK90_9AGAM</name>
<proteinExistence type="predicted"/>
<accession>A0A4Y9ZK90</accession>
<dbReference type="AlphaFoldDB" id="A0A4Y9ZK90"/>
<organism evidence="2 3">
    <name type="scientific">Hericium alpestre</name>
    <dbReference type="NCBI Taxonomy" id="135208"/>
    <lineage>
        <taxon>Eukaryota</taxon>
        <taxon>Fungi</taxon>
        <taxon>Dikarya</taxon>
        <taxon>Basidiomycota</taxon>
        <taxon>Agaricomycotina</taxon>
        <taxon>Agaricomycetes</taxon>
        <taxon>Russulales</taxon>
        <taxon>Hericiaceae</taxon>
        <taxon>Hericium</taxon>
    </lineage>
</organism>
<keyword evidence="1" id="KW-0472">Membrane</keyword>
<keyword evidence="1" id="KW-1133">Transmembrane helix</keyword>
<dbReference type="OrthoDB" id="3223377at2759"/>
<dbReference type="Proteomes" id="UP000298061">
    <property type="component" value="Unassembled WGS sequence"/>
</dbReference>
<evidence type="ECO:0000256" key="1">
    <source>
        <dbReference type="SAM" id="Phobius"/>
    </source>
</evidence>
<sequence length="127" mass="14348">MTVAADLANPPLIFIAGPQLLGFFFNWGLYGVLCVQVYMYQMSFPDDPKWRKLFIYGLLALETWGKPDGFISFHTAWFSVPVVGGIISCAVQSVFGWHIWVLSGRKCRVTPGLIALQHKQLQAKQRE</sequence>
<gene>
    <name evidence="2" type="ORF">EWM64_g8796</name>
</gene>